<proteinExistence type="predicted"/>
<dbReference type="PANTHER" id="PTHR43319">
    <property type="entry name" value="BETA-LACTAMASE-RELATED"/>
    <property type="match status" value="1"/>
</dbReference>
<feature type="domain" description="Beta-lactamase-related" evidence="1">
    <location>
        <begin position="12"/>
        <end position="360"/>
    </location>
</feature>
<dbReference type="SUPFAM" id="SSF56601">
    <property type="entry name" value="beta-lactamase/transpeptidase-like"/>
    <property type="match status" value="1"/>
</dbReference>
<sequence length="378" mass="40460">MDLENHANRAVREVLQRMVANGDEIGVQVAAYLHGEKIVDAWAGMADPATERAVDGDTLFNVYSVTKGVAATALHVQAERGFVDYDSPVARYWPEYGAHGKEAVTVRDALSHRTGTPQMPAGATPDSICDWDATCAGLAALEPIFPVGEPAYQAVSFGWVIGEIVRRTDPEGRSFRDFVQQEICAPYGIDDLWIGIPDEVEPRIARLIDDLGQKAPPPGTALEKAMPFEIRLAPDVFELPQVRRATLAGVGGIFTARSLARFYAILANGGTLDGKRLLSAERVEMCCHLRPGGTLPDPVFFGMPMPLGEGGYWMYDGQSPLTLAFGSESAIGNPGAGGSLAWADPRTGLAVAYCHNRMSAFDGASLVGNAIRSALGID</sequence>
<keyword evidence="3" id="KW-1185">Reference proteome</keyword>
<dbReference type="InterPro" id="IPR052907">
    <property type="entry name" value="Beta-lactamase/esterase"/>
</dbReference>
<dbReference type="Pfam" id="PF00144">
    <property type="entry name" value="Beta-lactamase"/>
    <property type="match status" value="1"/>
</dbReference>
<dbReference type="EMBL" id="BMLK01000036">
    <property type="protein sequence ID" value="GGN61292.1"/>
    <property type="molecule type" value="Genomic_DNA"/>
</dbReference>
<gene>
    <name evidence="2" type="ORF">GCM10011349_43780</name>
</gene>
<dbReference type="Gene3D" id="3.40.710.10">
    <property type="entry name" value="DD-peptidase/beta-lactamase superfamily"/>
    <property type="match status" value="1"/>
</dbReference>
<comment type="caution">
    <text evidence="2">The sequence shown here is derived from an EMBL/GenBank/DDBJ whole genome shotgun (WGS) entry which is preliminary data.</text>
</comment>
<dbReference type="RefSeq" id="WP_188823348.1">
    <property type="nucleotide sequence ID" value="NZ_BMLK01000036.1"/>
</dbReference>
<evidence type="ECO:0000313" key="3">
    <source>
        <dbReference type="Proteomes" id="UP000605099"/>
    </source>
</evidence>
<organism evidence="2 3">
    <name type="scientific">Novosphingobium indicum</name>
    <dbReference type="NCBI Taxonomy" id="462949"/>
    <lineage>
        <taxon>Bacteria</taxon>
        <taxon>Pseudomonadati</taxon>
        <taxon>Pseudomonadota</taxon>
        <taxon>Alphaproteobacteria</taxon>
        <taxon>Sphingomonadales</taxon>
        <taxon>Sphingomonadaceae</taxon>
        <taxon>Novosphingobium</taxon>
    </lineage>
</organism>
<dbReference type="InterPro" id="IPR001466">
    <property type="entry name" value="Beta-lactam-related"/>
</dbReference>
<reference evidence="3" key="1">
    <citation type="journal article" date="2019" name="Int. J. Syst. Evol. Microbiol.">
        <title>The Global Catalogue of Microorganisms (GCM) 10K type strain sequencing project: providing services to taxonomists for standard genome sequencing and annotation.</title>
        <authorList>
            <consortium name="The Broad Institute Genomics Platform"/>
            <consortium name="The Broad Institute Genome Sequencing Center for Infectious Disease"/>
            <person name="Wu L."/>
            <person name="Ma J."/>
        </authorList>
    </citation>
    <scope>NUCLEOTIDE SEQUENCE [LARGE SCALE GENOMIC DNA]</scope>
    <source>
        <strain evidence="3">CGMCC 1.6784</strain>
    </source>
</reference>
<dbReference type="PANTHER" id="PTHR43319:SF3">
    <property type="entry name" value="BETA-LACTAMASE-RELATED DOMAIN-CONTAINING PROTEIN"/>
    <property type="match status" value="1"/>
</dbReference>
<protein>
    <submittedName>
        <fullName evidence="2">Esterase</fullName>
    </submittedName>
</protein>
<accession>A0ABQ2K0B1</accession>
<name>A0ABQ2K0B1_9SPHN</name>
<dbReference type="InterPro" id="IPR012338">
    <property type="entry name" value="Beta-lactam/transpept-like"/>
</dbReference>
<dbReference type="Proteomes" id="UP000605099">
    <property type="component" value="Unassembled WGS sequence"/>
</dbReference>
<evidence type="ECO:0000259" key="1">
    <source>
        <dbReference type="Pfam" id="PF00144"/>
    </source>
</evidence>
<evidence type="ECO:0000313" key="2">
    <source>
        <dbReference type="EMBL" id="GGN61292.1"/>
    </source>
</evidence>